<keyword evidence="1" id="KW-0812">Transmembrane</keyword>
<keyword evidence="1" id="KW-1133">Transmembrane helix</keyword>
<feature type="transmembrane region" description="Helical" evidence="1">
    <location>
        <begin position="58"/>
        <end position="76"/>
    </location>
</feature>
<reference evidence="2 3" key="1">
    <citation type="journal article" date="2010" name="BMC Genomics">
        <title>Evidence for a lineage of virulent bacteriophages that target Campylobacter.</title>
        <authorList>
            <person name="Timms A.R."/>
            <person name="Cambray-Young J."/>
            <person name="Scott A.E."/>
            <person name="Petty N.K."/>
            <person name="Connerton P.L."/>
            <person name="Clarke L."/>
            <person name="Seeger K."/>
            <person name="Quail M."/>
            <person name="Cummings N."/>
            <person name="Maskell D.J."/>
            <person name="Thomson N.R."/>
            <person name="Connerton I.F."/>
        </authorList>
    </citation>
    <scope>NUCLEOTIDE SEQUENCE [LARGE SCALE GENOMIC DNA]</scope>
</reference>
<proteinExistence type="predicted"/>
<keyword evidence="1" id="KW-0472">Membrane</keyword>
<evidence type="ECO:0000313" key="3">
    <source>
        <dbReference type="Proteomes" id="UP000002370"/>
    </source>
</evidence>
<dbReference type="Proteomes" id="UP000002370">
    <property type="component" value="Segment"/>
</dbReference>
<dbReference type="EMBL" id="FN667789">
    <property type="protein sequence ID" value="CBJ94322.1"/>
    <property type="molecule type" value="Genomic_DNA"/>
</dbReference>
<organism evidence="2 3">
    <name type="scientific">Campylobacter phage CPt10</name>
    <dbReference type="NCBI Taxonomy" id="2994045"/>
    <lineage>
        <taxon>Viruses</taxon>
        <taxon>Duplodnaviria</taxon>
        <taxon>Heunggongvirae</taxon>
        <taxon>Uroviricota</taxon>
        <taxon>Caudoviricetes</taxon>
        <taxon>Connertonviridae</taxon>
        <taxon>Firehammervirus</taxon>
        <taxon>Firehammervirus CPt10</taxon>
    </lineage>
</organism>
<name>D5GVV6_9CAUD</name>
<dbReference type="GeneID" id="26041200"/>
<accession>D5GVV6</accession>
<feature type="transmembrane region" description="Helical" evidence="1">
    <location>
        <begin position="35"/>
        <end position="52"/>
    </location>
</feature>
<keyword evidence="3" id="KW-1185">Reference proteome</keyword>
<evidence type="ECO:0000256" key="1">
    <source>
        <dbReference type="SAM" id="Phobius"/>
    </source>
</evidence>
<sequence>MDILGIYNYIKSYILKGYNYIKSYILKSFNYLKSNYSFITIMILLFGIIWLVHNLLFAIIFIVFFLISSFVLFAYLDSAVDNIDFKK</sequence>
<dbReference type="KEGG" id="vg:26041200"/>
<evidence type="ECO:0000313" key="2">
    <source>
        <dbReference type="EMBL" id="CBJ94322.1"/>
    </source>
</evidence>
<dbReference type="RefSeq" id="YP_009169056.1">
    <property type="nucleotide sequence ID" value="NC_027996.1"/>
</dbReference>
<gene>
    <name evidence="2" type="ORF">CPt10_1221</name>
</gene>
<protein>
    <submittedName>
        <fullName evidence="2">Hypothetical phage membrane protein</fullName>
    </submittedName>
</protein>